<evidence type="ECO:0000256" key="1">
    <source>
        <dbReference type="SAM" id="MobiDB-lite"/>
    </source>
</evidence>
<proteinExistence type="predicted"/>
<feature type="region of interest" description="Disordered" evidence="1">
    <location>
        <begin position="195"/>
        <end position="356"/>
    </location>
</feature>
<name>A0A4Y1QKS1_PRUDU</name>
<dbReference type="SMART" id="SM00240">
    <property type="entry name" value="FHA"/>
    <property type="match status" value="1"/>
</dbReference>
<sequence length="433" mass="47484">MKPLALKLIMVQGPREGETLDFGPGSKVRIGRVVRGNNLPIKDSGISSKHLSIEYESGKWVLRDLESSNGTLLNDTKVTPNTPLDLSDGDEIKIGEYTSITVKFDGYEESRLRRNPRRAAVAVVEETTVVSVAQGRGQRGRAAKEREAKRELEKENAEAIEAIGNRRRGRPRKARVLKSEVEDEKPVEENLVPEMSTRRTRSSKKEELGKIPDNSGVDGGEVKIEPKRTRGGARRRNNVPEELPVCDKPDVPEQRDCVIIDVKDDEASKELNFEEEKHEEAGKEFNVRGESGDKGENGSGSGDKVDNGSASGDKVDNGSASGDKGENGSGRGGKGDNGSSSGVKGDNGSGSGSGVNESCDLEKMTLGQWFDFLEVHLPKQIIDETEEVIGEMVEKAKRLQEYMAQQKEKGHDIGVVYANPNVREIFTQTIWTR</sequence>
<accession>A0A4Y1QKS1</accession>
<evidence type="ECO:0000313" key="3">
    <source>
        <dbReference type="EMBL" id="BBG92448.1"/>
    </source>
</evidence>
<feature type="domain" description="FHA" evidence="2">
    <location>
        <begin position="28"/>
        <end position="78"/>
    </location>
</feature>
<dbReference type="SUPFAM" id="SSF49879">
    <property type="entry name" value="SMAD/FHA domain"/>
    <property type="match status" value="1"/>
</dbReference>
<evidence type="ECO:0000259" key="2">
    <source>
        <dbReference type="PROSITE" id="PS50006"/>
    </source>
</evidence>
<gene>
    <name evidence="3" type="ORF">Prudu_000194</name>
</gene>
<dbReference type="Gene3D" id="2.60.200.20">
    <property type="match status" value="1"/>
</dbReference>
<dbReference type="InterPro" id="IPR008984">
    <property type="entry name" value="SMAD_FHA_dom_sf"/>
</dbReference>
<feature type="compositionally biased region" description="Gly residues" evidence="1">
    <location>
        <begin position="327"/>
        <end position="336"/>
    </location>
</feature>
<feature type="compositionally biased region" description="Basic and acidic residues" evidence="1">
    <location>
        <begin position="245"/>
        <end position="296"/>
    </location>
</feature>
<dbReference type="EMBL" id="AP019297">
    <property type="protein sequence ID" value="BBG92448.1"/>
    <property type="molecule type" value="Genomic_DNA"/>
</dbReference>
<protein>
    <submittedName>
        <fullName evidence="3">SMAD/FHA domain-containing protein</fullName>
    </submittedName>
</protein>
<dbReference type="InterPro" id="IPR000253">
    <property type="entry name" value="FHA_dom"/>
</dbReference>
<dbReference type="PANTHER" id="PTHR23308">
    <property type="entry name" value="NUCLEAR INHIBITOR OF PROTEIN PHOSPHATASE-1"/>
    <property type="match status" value="1"/>
</dbReference>
<dbReference type="InterPro" id="IPR050923">
    <property type="entry name" value="Cell_Proc_Reg/RNA_Proc"/>
</dbReference>
<reference evidence="3" key="1">
    <citation type="journal article" date="2019" name="Science">
        <title>Mutation of a bHLH transcription factor allowed almond domestication.</title>
        <authorList>
            <person name="Sanchez-Perez R."/>
            <person name="Pavan S."/>
            <person name="Mazzeo R."/>
            <person name="Moldovan C."/>
            <person name="Aiese Cigliano R."/>
            <person name="Del Cueto J."/>
            <person name="Ricciardi F."/>
            <person name="Lotti C."/>
            <person name="Ricciardi L."/>
            <person name="Dicenta F."/>
            <person name="Lopez-Marques R.L."/>
            <person name="Lindberg Moller B."/>
        </authorList>
    </citation>
    <scope>NUCLEOTIDE SEQUENCE</scope>
</reference>
<dbReference type="Pfam" id="PF00498">
    <property type="entry name" value="FHA"/>
    <property type="match status" value="1"/>
</dbReference>
<dbReference type="PROSITE" id="PS50006">
    <property type="entry name" value="FHA_DOMAIN"/>
    <property type="match status" value="1"/>
</dbReference>
<organism evidence="3">
    <name type="scientific">Prunus dulcis</name>
    <name type="common">Almond</name>
    <name type="synonym">Amygdalus dulcis</name>
    <dbReference type="NCBI Taxonomy" id="3755"/>
    <lineage>
        <taxon>Eukaryota</taxon>
        <taxon>Viridiplantae</taxon>
        <taxon>Streptophyta</taxon>
        <taxon>Embryophyta</taxon>
        <taxon>Tracheophyta</taxon>
        <taxon>Spermatophyta</taxon>
        <taxon>Magnoliopsida</taxon>
        <taxon>eudicotyledons</taxon>
        <taxon>Gunneridae</taxon>
        <taxon>Pentapetalae</taxon>
        <taxon>rosids</taxon>
        <taxon>fabids</taxon>
        <taxon>Rosales</taxon>
        <taxon>Rosaceae</taxon>
        <taxon>Amygdaloideae</taxon>
        <taxon>Amygdaleae</taxon>
        <taxon>Prunus</taxon>
    </lineage>
</organism>
<dbReference type="AlphaFoldDB" id="A0A4Y1QKS1"/>